<evidence type="ECO:0000313" key="8">
    <source>
        <dbReference type="Proteomes" id="UP001592528"/>
    </source>
</evidence>
<keyword evidence="3 5" id="KW-0378">Hydrolase</keyword>
<evidence type="ECO:0000256" key="1">
    <source>
        <dbReference type="ARBA" id="ARBA00001946"/>
    </source>
</evidence>
<dbReference type="Pfam" id="PF13671">
    <property type="entry name" value="AAA_33"/>
    <property type="match status" value="1"/>
</dbReference>
<evidence type="ECO:0000256" key="4">
    <source>
        <dbReference type="ARBA" id="ARBA00022842"/>
    </source>
</evidence>
<dbReference type="InterPro" id="IPR000086">
    <property type="entry name" value="NUDIX_hydrolase_dom"/>
</dbReference>
<gene>
    <name evidence="7" type="ORF">ACEZDJ_34250</name>
</gene>
<evidence type="ECO:0000256" key="5">
    <source>
        <dbReference type="RuleBase" id="RU003476"/>
    </source>
</evidence>
<feature type="domain" description="Nudix hydrolase" evidence="6">
    <location>
        <begin position="189"/>
        <end position="321"/>
    </location>
</feature>
<dbReference type="InterPro" id="IPR015797">
    <property type="entry name" value="NUDIX_hydrolase-like_dom_sf"/>
</dbReference>
<evidence type="ECO:0000256" key="2">
    <source>
        <dbReference type="ARBA" id="ARBA00005582"/>
    </source>
</evidence>
<evidence type="ECO:0000259" key="6">
    <source>
        <dbReference type="PROSITE" id="PS51462"/>
    </source>
</evidence>
<dbReference type="CDD" id="cd18876">
    <property type="entry name" value="NUDIX_Hydrolase"/>
    <property type="match status" value="1"/>
</dbReference>
<dbReference type="RefSeq" id="WP_030260788.1">
    <property type="nucleotide sequence ID" value="NZ_JBHEZZ010000029.1"/>
</dbReference>
<dbReference type="Gene3D" id="3.90.79.10">
    <property type="entry name" value="Nucleoside Triphosphate Pyrophosphohydrolase"/>
    <property type="match status" value="1"/>
</dbReference>
<dbReference type="PANTHER" id="PTHR43046:SF12">
    <property type="entry name" value="GDP-MANNOSE MANNOSYL HYDROLASE"/>
    <property type="match status" value="1"/>
</dbReference>
<dbReference type="InterPro" id="IPR020084">
    <property type="entry name" value="NUDIX_hydrolase_CS"/>
</dbReference>
<organism evidence="7 8">
    <name type="scientific">Streptacidiphilus cavernicola</name>
    <dbReference type="NCBI Taxonomy" id="3342716"/>
    <lineage>
        <taxon>Bacteria</taxon>
        <taxon>Bacillati</taxon>
        <taxon>Actinomycetota</taxon>
        <taxon>Actinomycetes</taxon>
        <taxon>Kitasatosporales</taxon>
        <taxon>Streptomycetaceae</taxon>
        <taxon>Streptacidiphilus</taxon>
    </lineage>
</organism>
<reference evidence="7 8" key="1">
    <citation type="submission" date="2024-09" db="EMBL/GenBank/DDBJ databases">
        <authorList>
            <person name="Lee S.D."/>
        </authorList>
    </citation>
    <scope>NUCLEOTIDE SEQUENCE [LARGE SCALE GENOMIC DNA]</scope>
    <source>
        <strain evidence="7 8">N1-5</strain>
    </source>
</reference>
<comment type="caution">
    <text evidence="7">The sequence shown here is derived from an EMBL/GenBank/DDBJ whole genome shotgun (WGS) entry which is preliminary data.</text>
</comment>
<proteinExistence type="inferred from homology"/>
<name>A0ABV6UY95_9ACTN</name>
<dbReference type="Proteomes" id="UP001592528">
    <property type="component" value="Unassembled WGS sequence"/>
</dbReference>
<dbReference type="PROSITE" id="PS51462">
    <property type="entry name" value="NUDIX"/>
    <property type="match status" value="1"/>
</dbReference>
<dbReference type="PANTHER" id="PTHR43046">
    <property type="entry name" value="GDP-MANNOSE MANNOSYL HYDROLASE"/>
    <property type="match status" value="1"/>
</dbReference>
<dbReference type="InterPro" id="IPR020476">
    <property type="entry name" value="Nudix_hydrolase"/>
</dbReference>
<protein>
    <submittedName>
        <fullName evidence="7">NUDIX domain-containing protein</fullName>
    </submittedName>
</protein>
<dbReference type="Pfam" id="PF00293">
    <property type="entry name" value="NUDIX"/>
    <property type="match status" value="1"/>
</dbReference>
<comment type="similarity">
    <text evidence="2 5">Belongs to the Nudix hydrolase family.</text>
</comment>
<keyword evidence="8" id="KW-1185">Reference proteome</keyword>
<dbReference type="PROSITE" id="PS00893">
    <property type="entry name" value="NUDIX_BOX"/>
    <property type="match status" value="1"/>
</dbReference>
<dbReference type="SUPFAM" id="SSF55811">
    <property type="entry name" value="Nudix"/>
    <property type="match status" value="1"/>
</dbReference>
<comment type="cofactor">
    <cofactor evidence="1">
        <name>Mg(2+)</name>
        <dbReference type="ChEBI" id="CHEBI:18420"/>
    </cofactor>
</comment>
<keyword evidence="4" id="KW-0460">Magnesium</keyword>
<evidence type="ECO:0000256" key="3">
    <source>
        <dbReference type="ARBA" id="ARBA00022801"/>
    </source>
</evidence>
<evidence type="ECO:0000313" key="7">
    <source>
        <dbReference type="EMBL" id="MFC1406371.1"/>
    </source>
</evidence>
<accession>A0ABV6UY95</accession>
<dbReference type="PRINTS" id="PR00502">
    <property type="entry name" value="NUDIXFAMILY"/>
</dbReference>
<dbReference type="InterPro" id="IPR027417">
    <property type="entry name" value="P-loop_NTPase"/>
</dbReference>
<dbReference type="SUPFAM" id="SSF52540">
    <property type="entry name" value="P-loop containing nucleoside triphosphate hydrolases"/>
    <property type="match status" value="1"/>
</dbReference>
<sequence length="343" mass="38385">MIVWVNGTFGAGKTSTARELQELLPDSTVFDPETVAVYLRHLLPEEDFAAVSDFQDLPAWRSLVPDVAAALLAQHPGTLIVPMTLLRQDYRDEIFGALAARRIPVHHLLLHAEETILRKRIEGDRAERQALQWRLDHLEDYRRGRPWLEQDAVTVDTTVLTPRQAAERIAGLVRSGAARCRIVEQVGGSRDTVAAAVLFFDQDERVLLVDPVYKPGWEFPGGVVEDGESPRTAAVREIAEELGLAVPAARLRLLLTDWEPHRGPRSGGLRLVFDGGTLDAEQRGRLALPEDELRGWRFMAREEWAALLPANKRDRLDAALRCRAERVVGYLDAVEPARGPERS</sequence>
<dbReference type="Gene3D" id="3.40.50.300">
    <property type="entry name" value="P-loop containing nucleotide triphosphate hydrolases"/>
    <property type="match status" value="1"/>
</dbReference>
<dbReference type="EMBL" id="JBHEZZ010000029">
    <property type="protein sequence ID" value="MFC1406371.1"/>
    <property type="molecule type" value="Genomic_DNA"/>
</dbReference>